<dbReference type="InterPro" id="IPR027417">
    <property type="entry name" value="P-loop_NTPase"/>
</dbReference>
<reference evidence="1 2" key="1">
    <citation type="submission" date="2017-04" db="EMBL/GenBank/DDBJ databases">
        <authorList>
            <person name="Afonso C.L."/>
            <person name="Miller P.J."/>
            <person name="Scott M.A."/>
            <person name="Spackman E."/>
            <person name="Goraichik I."/>
            <person name="Dimitrov K.M."/>
            <person name="Suarez D.L."/>
            <person name="Swayne D.E."/>
        </authorList>
    </citation>
    <scope>NUCLEOTIDE SEQUENCE [LARGE SCALE GENOMIC DNA]</scope>
    <source>
        <strain evidence="1 2">DSM 43828</strain>
    </source>
</reference>
<keyword evidence="2" id="KW-1185">Reference proteome</keyword>
<dbReference type="EMBL" id="FWXV01000010">
    <property type="protein sequence ID" value="SMD24050.1"/>
    <property type="molecule type" value="Genomic_DNA"/>
</dbReference>
<organism evidence="1 2">
    <name type="scientific">Kibdelosporangium aridum</name>
    <dbReference type="NCBI Taxonomy" id="2030"/>
    <lineage>
        <taxon>Bacteria</taxon>
        <taxon>Bacillati</taxon>
        <taxon>Actinomycetota</taxon>
        <taxon>Actinomycetes</taxon>
        <taxon>Pseudonocardiales</taxon>
        <taxon>Pseudonocardiaceae</taxon>
        <taxon>Kibdelosporangium</taxon>
    </lineage>
</organism>
<dbReference type="Proteomes" id="UP000192674">
    <property type="component" value="Unassembled WGS sequence"/>
</dbReference>
<gene>
    <name evidence="1" type="ORF">SAMN05661093_08301</name>
</gene>
<dbReference type="AlphaFoldDB" id="A0A1W2FQ81"/>
<keyword evidence="1" id="KW-0418">Kinase</keyword>
<evidence type="ECO:0000313" key="1">
    <source>
        <dbReference type="EMBL" id="SMD24050.1"/>
    </source>
</evidence>
<accession>A0A1W2FQ81</accession>
<keyword evidence="1" id="KW-0808">Transferase</keyword>
<protein>
    <submittedName>
        <fullName evidence="1">Thymidylate kinase</fullName>
    </submittedName>
</protein>
<name>A0A1W2FQ81_KIBAR</name>
<evidence type="ECO:0000313" key="2">
    <source>
        <dbReference type="Proteomes" id="UP000192674"/>
    </source>
</evidence>
<sequence>MSLMTQQAIILITGIQAAGKSTIAQLLAERLERSVHVRGDSFRRMIVNGRADMTPDPSDEAWRQLRLRYKLTAMACDEYFREGFTVVAQDVILGKPLSEMVHMIRQRPLLVVVLAPRPEAVLAREKGRSKADTYDQWTIELLDKGLREDTPRIGLWLDTSDQTPEQTVEEILSRVWSEASVD</sequence>
<proteinExistence type="predicted"/>
<dbReference type="Gene3D" id="3.40.50.300">
    <property type="entry name" value="P-loop containing nucleotide triphosphate hydrolases"/>
    <property type="match status" value="1"/>
</dbReference>
<dbReference type="Pfam" id="PF13671">
    <property type="entry name" value="AAA_33"/>
    <property type="match status" value="1"/>
</dbReference>
<dbReference type="GO" id="GO:0016301">
    <property type="term" value="F:kinase activity"/>
    <property type="evidence" value="ECO:0007669"/>
    <property type="project" value="UniProtKB-KW"/>
</dbReference>
<dbReference type="SUPFAM" id="SSF52540">
    <property type="entry name" value="P-loop containing nucleoside triphosphate hydrolases"/>
    <property type="match status" value="1"/>
</dbReference>